<dbReference type="RefSeq" id="WP_348267462.1">
    <property type="nucleotide sequence ID" value="NZ_CP121194.1"/>
</dbReference>
<proteinExistence type="predicted"/>
<reference evidence="1" key="1">
    <citation type="submission" date="2023-03" db="EMBL/GenBank/DDBJ databases">
        <title>Edaphobacter sp.</title>
        <authorList>
            <person name="Huber K.J."/>
            <person name="Papendorf J."/>
            <person name="Pilke C."/>
            <person name="Bunk B."/>
            <person name="Sproeer C."/>
            <person name="Pester M."/>
        </authorList>
    </citation>
    <scope>NUCLEOTIDE SEQUENCE</scope>
    <source>
        <strain evidence="1">DSM 109919</strain>
    </source>
</reference>
<evidence type="ECO:0000313" key="1">
    <source>
        <dbReference type="EMBL" id="XBH09956.1"/>
    </source>
</evidence>
<dbReference type="KEGG" id="epl:P4G45_15945"/>
<name>A0AAU7CXX4_9BACT</name>
<protein>
    <recommendedName>
        <fullName evidence="2">RiboL-PSP-HEPN domain-containing protein</fullName>
    </recommendedName>
</protein>
<gene>
    <name evidence="1" type="ORF">P4G45_15945</name>
</gene>
<dbReference type="EMBL" id="CP121194">
    <property type="protein sequence ID" value="XBH09956.1"/>
    <property type="molecule type" value="Genomic_DNA"/>
</dbReference>
<dbReference type="AlphaFoldDB" id="A0AAU7CXX4"/>
<sequence>MDPNELPYDSGEGGYQWIWGEPVNPKDALRDEFSGLVSDGLIDTVAGDFSELNHEWSPRPDEDDFYKDDWVPADLDGPYMELMMALNQIELVAKEKRSIIDGPLIYRLLYLNIVIALETYLGDSFSAVVFKQRPYLERFVHNSTHLREKQISLSDVLKRAKTIETDVRGFVGGISWHDLANVTKIYKQAFGLQLPEIPESIRAGIKLRHDIVHRNGKTPDGQERSWKKEQIRVLKSSVQLFVTEIEEMLKALPPDPGAPPAKVES</sequence>
<accession>A0AAU7CXX4</accession>
<organism evidence="1">
    <name type="scientific">Edaphobacter paludis</name>
    <dbReference type="NCBI Taxonomy" id="3035702"/>
    <lineage>
        <taxon>Bacteria</taxon>
        <taxon>Pseudomonadati</taxon>
        <taxon>Acidobacteriota</taxon>
        <taxon>Terriglobia</taxon>
        <taxon>Terriglobales</taxon>
        <taxon>Acidobacteriaceae</taxon>
        <taxon>Edaphobacter</taxon>
    </lineage>
</organism>
<evidence type="ECO:0008006" key="2">
    <source>
        <dbReference type="Google" id="ProtNLM"/>
    </source>
</evidence>